<comment type="similarity">
    <text evidence="3">Belongs to the binding-protein-dependent transport system permease family. HisMQ subfamily.</text>
</comment>
<dbReference type="PANTHER" id="PTHR30614:SF20">
    <property type="entry name" value="GLUTAMINE TRANSPORT SYSTEM PERMEASE PROTEIN GLNP"/>
    <property type="match status" value="1"/>
</dbReference>
<dbReference type="Proteomes" id="UP000242869">
    <property type="component" value="Unassembled WGS sequence"/>
</dbReference>
<evidence type="ECO:0000256" key="4">
    <source>
        <dbReference type="ARBA" id="ARBA00016506"/>
    </source>
</evidence>
<keyword evidence="5 11" id="KW-0813">Transport</keyword>
<keyword evidence="6" id="KW-1003">Cell membrane</keyword>
<evidence type="ECO:0000256" key="2">
    <source>
        <dbReference type="ARBA" id="ARBA00004429"/>
    </source>
</evidence>
<dbReference type="NCBIfam" id="TIGR01726">
    <property type="entry name" value="HEQRo_perm_3TM"/>
    <property type="match status" value="1"/>
</dbReference>
<evidence type="ECO:0000313" key="13">
    <source>
        <dbReference type="EMBL" id="SFM94434.1"/>
    </source>
</evidence>
<evidence type="ECO:0000256" key="5">
    <source>
        <dbReference type="ARBA" id="ARBA00022448"/>
    </source>
</evidence>
<name>A0A1I4UZP3_9NEIS</name>
<dbReference type="GO" id="GO:0022857">
    <property type="term" value="F:transmembrane transporter activity"/>
    <property type="evidence" value="ECO:0007669"/>
    <property type="project" value="InterPro"/>
</dbReference>
<dbReference type="RefSeq" id="WP_091189484.1">
    <property type="nucleotide sequence ID" value="NZ_FOVE01000001.1"/>
</dbReference>
<feature type="domain" description="ABC transmembrane type-1" evidence="12">
    <location>
        <begin position="36"/>
        <end position="252"/>
    </location>
</feature>
<dbReference type="InterPro" id="IPR010065">
    <property type="entry name" value="AA_ABC_transptr_permease_3TM"/>
</dbReference>
<feature type="transmembrane region" description="Helical" evidence="11">
    <location>
        <begin position="130"/>
        <end position="148"/>
    </location>
</feature>
<dbReference type="Gene3D" id="1.10.3720.10">
    <property type="entry name" value="MetI-like"/>
    <property type="match status" value="1"/>
</dbReference>
<accession>A0A1I4UZP3</accession>
<protein>
    <recommendedName>
        <fullName evidence="4">Putative glutamine transport system permease protein GlnP</fullName>
    </recommendedName>
</protein>
<dbReference type="PROSITE" id="PS50928">
    <property type="entry name" value="ABC_TM1"/>
    <property type="match status" value="1"/>
</dbReference>
<dbReference type="InterPro" id="IPR000515">
    <property type="entry name" value="MetI-like"/>
</dbReference>
<evidence type="ECO:0000259" key="12">
    <source>
        <dbReference type="PROSITE" id="PS50928"/>
    </source>
</evidence>
<dbReference type="AlphaFoldDB" id="A0A1I4UZP3"/>
<dbReference type="STRING" id="83765.SAMN05660284_00055"/>
<dbReference type="InterPro" id="IPR035906">
    <property type="entry name" value="MetI-like_sf"/>
</dbReference>
<evidence type="ECO:0000256" key="3">
    <source>
        <dbReference type="ARBA" id="ARBA00010072"/>
    </source>
</evidence>
<keyword evidence="8" id="KW-0029">Amino-acid transport</keyword>
<comment type="subcellular location">
    <subcellularLocation>
        <location evidence="2">Cell inner membrane</location>
        <topology evidence="2">Multi-pass membrane protein</topology>
    </subcellularLocation>
    <subcellularLocation>
        <location evidence="11">Cell membrane</location>
        <topology evidence="11">Multi-pass membrane protein</topology>
    </subcellularLocation>
</comment>
<feature type="transmembrane region" description="Helical" evidence="11">
    <location>
        <begin position="38"/>
        <end position="63"/>
    </location>
</feature>
<evidence type="ECO:0000256" key="1">
    <source>
        <dbReference type="ARBA" id="ARBA00003159"/>
    </source>
</evidence>
<feature type="transmembrane region" description="Helical" evidence="11">
    <location>
        <begin position="233"/>
        <end position="252"/>
    </location>
</feature>
<evidence type="ECO:0000256" key="9">
    <source>
        <dbReference type="ARBA" id="ARBA00022989"/>
    </source>
</evidence>
<evidence type="ECO:0000256" key="7">
    <source>
        <dbReference type="ARBA" id="ARBA00022692"/>
    </source>
</evidence>
<dbReference type="Pfam" id="PF00528">
    <property type="entry name" value="BPD_transp_1"/>
    <property type="match status" value="1"/>
</dbReference>
<dbReference type="SUPFAM" id="SSF161098">
    <property type="entry name" value="MetI-like"/>
    <property type="match status" value="1"/>
</dbReference>
<feature type="transmembrane region" description="Helical" evidence="11">
    <location>
        <begin position="84"/>
        <end position="110"/>
    </location>
</feature>
<evidence type="ECO:0000256" key="8">
    <source>
        <dbReference type="ARBA" id="ARBA00022970"/>
    </source>
</evidence>
<dbReference type="PANTHER" id="PTHR30614">
    <property type="entry name" value="MEMBRANE COMPONENT OF AMINO ACID ABC TRANSPORTER"/>
    <property type="match status" value="1"/>
</dbReference>
<gene>
    <name evidence="13" type="ORF">SAMN05660284_00055</name>
</gene>
<keyword evidence="9 11" id="KW-1133">Transmembrane helix</keyword>
<organism evidence="13 14">
    <name type="scientific">Formivibrio citricus</name>
    <dbReference type="NCBI Taxonomy" id="83765"/>
    <lineage>
        <taxon>Bacteria</taxon>
        <taxon>Pseudomonadati</taxon>
        <taxon>Pseudomonadota</taxon>
        <taxon>Betaproteobacteria</taxon>
        <taxon>Neisseriales</taxon>
        <taxon>Chitinibacteraceae</taxon>
        <taxon>Formivibrio</taxon>
    </lineage>
</organism>
<dbReference type="InterPro" id="IPR043429">
    <property type="entry name" value="ArtM/GltK/GlnP/TcyL/YhdX-like"/>
</dbReference>
<dbReference type="GO" id="GO:0006865">
    <property type="term" value="P:amino acid transport"/>
    <property type="evidence" value="ECO:0007669"/>
    <property type="project" value="UniProtKB-KW"/>
</dbReference>
<comment type="function">
    <text evidence="1">Part of the binding-protein-dependent transport system for glutamine; probably responsible for the translocation of the substrate across the membrane.</text>
</comment>
<evidence type="ECO:0000256" key="11">
    <source>
        <dbReference type="RuleBase" id="RU363032"/>
    </source>
</evidence>
<dbReference type="FunFam" id="1.10.3720.10:FF:000033">
    <property type="entry name" value="Polar amino acid ABC transporter permease"/>
    <property type="match status" value="1"/>
</dbReference>
<sequence length="266" mass="29797">MDFITFWEHAQQAVPLLEDFQLQNIWEYRELFIDGLKMTLGITVVAVILGTLIGLFCGMARLAEVQHGPWKYPIRFLVRWPSSAYVTFFRGTPLFVQILLIHFSVIPIFIHPDEGWLITGDLAATLRQDYGALTSGLVALTLNSGAYITEIFRAGIQSIHKGQFEASRSLGMDYWQTMRFVIVPQAFRRMLPPLGNEAIMLLKDSSLVSAIGLAELAFAARTVAGTYSRYGEPYLVISLIYLVMTLGLAAIVDRMESRYKAAGGIH</sequence>
<reference evidence="14" key="1">
    <citation type="submission" date="2016-10" db="EMBL/GenBank/DDBJ databases">
        <authorList>
            <person name="Varghese N."/>
            <person name="Submissions S."/>
        </authorList>
    </citation>
    <scope>NUCLEOTIDE SEQUENCE [LARGE SCALE GENOMIC DNA]</scope>
    <source>
        <strain evidence="14">DSM 6150</strain>
    </source>
</reference>
<proteinExistence type="inferred from homology"/>
<evidence type="ECO:0000256" key="10">
    <source>
        <dbReference type="ARBA" id="ARBA00023136"/>
    </source>
</evidence>
<keyword evidence="10 11" id="KW-0472">Membrane</keyword>
<dbReference type="EMBL" id="FOVE01000001">
    <property type="protein sequence ID" value="SFM94434.1"/>
    <property type="molecule type" value="Genomic_DNA"/>
</dbReference>
<dbReference type="CDD" id="cd06261">
    <property type="entry name" value="TM_PBP2"/>
    <property type="match status" value="1"/>
</dbReference>
<dbReference type="GO" id="GO:0043190">
    <property type="term" value="C:ATP-binding cassette (ABC) transporter complex"/>
    <property type="evidence" value="ECO:0007669"/>
    <property type="project" value="InterPro"/>
</dbReference>
<keyword evidence="7 11" id="KW-0812">Transmembrane</keyword>
<evidence type="ECO:0000313" key="14">
    <source>
        <dbReference type="Proteomes" id="UP000242869"/>
    </source>
</evidence>
<dbReference type="OrthoDB" id="7026155at2"/>
<keyword evidence="14" id="KW-1185">Reference proteome</keyword>
<evidence type="ECO:0000256" key="6">
    <source>
        <dbReference type="ARBA" id="ARBA00022475"/>
    </source>
</evidence>